<dbReference type="PROSITE" id="PS50191">
    <property type="entry name" value="CRAL_TRIO"/>
    <property type="match status" value="1"/>
</dbReference>
<dbReference type="GO" id="GO:0016020">
    <property type="term" value="C:membrane"/>
    <property type="evidence" value="ECO:0007669"/>
    <property type="project" value="TreeGrafter"/>
</dbReference>
<dbReference type="Gene3D" id="1.20.5.1200">
    <property type="entry name" value="Alpha-tocopherol transfer"/>
    <property type="match status" value="1"/>
</dbReference>
<dbReference type="SUPFAM" id="SSF46938">
    <property type="entry name" value="CRAL/TRIO N-terminal domain"/>
    <property type="match status" value="1"/>
</dbReference>
<dbReference type="GO" id="GO:1902936">
    <property type="term" value="F:phosphatidylinositol bisphosphate binding"/>
    <property type="evidence" value="ECO:0007669"/>
    <property type="project" value="TreeGrafter"/>
</dbReference>
<dbReference type="Pfam" id="PF00650">
    <property type="entry name" value="CRAL_TRIO"/>
    <property type="match status" value="1"/>
</dbReference>
<dbReference type="SMART" id="SM01100">
    <property type="entry name" value="CRAL_TRIO_N"/>
    <property type="match status" value="1"/>
</dbReference>
<reference evidence="2" key="1">
    <citation type="submission" date="2017-01" db="EMBL/GenBank/DDBJ databases">
        <title>An insight into the sialome and mialome of the horn fly, Haematobia irritans.</title>
        <authorList>
            <person name="Breijo M."/>
            <person name="Boiani M."/>
            <person name="Ures X."/>
            <person name="Rocha S."/>
            <person name="Sequeira M."/>
            <person name="Ribeiro J.M."/>
        </authorList>
    </citation>
    <scope>NUCLEOTIDE SEQUENCE</scope>
</reference>
<dbReference type="InterPro" id="IPR036865">
    <property type="entry name" value="CRAL-TRIO_dom_sf"/>
</dbReference>
<dbReference type="Gene3D" id="1.10.8.20">
    <property type="entry name" value="N-terminal domain of phosphatidylinositol transfer protein sec14p"/>
    <property type="match status" value="1"/>
</dbReference>
<dbReference type="SUPFAM" id="SSF52087">
    <property type="entry name" value="CRAL/TRIO domain"/>
    <property type="match status" value="1"/>
</dbReference>
<dbReference type="CDD" id="cd00170">
    <property type="entry name" value="SEC14"/>
    <property type="match status" value="1"/>
</dbReference>
<dbReference type="PANTHER" id="PTHR10174">
    <property type="entry name" value="ALPHA-TOCOPHEROL TRANSFER PROTEIN-RELATED"/>
    <property type="match status" value="1"/>
</dbReference>
<dbReference type="InterPro" id="IPR036273">
    <property type="entry name" value="CRAL/TRIO_N_dom_sf"/>
</dbReference>
<dbReference type="Gene3D" id="3.40.525.10">
    <property type="entry name" value="CRAL-TRIO lipid binding domain"/>
    <property type="match status" value="1"/>
</dbReference>
<dbReference type="EMBL" id="GFDG01001180">
    <property type="protein sequence ID" value="JAV17619.1"/>
    <property type="molecule type" value="Transcribed_RNA"/>
</dbReference>
<dbReference type="InterPro" id="IPR011074">
    <property type="entry name" value="CRAL/TRIO_N_dom"/>
</dbReference>
<sequence length="319" mass="36952">MNPATVDTPPVIRPLPEVLQKVAICELNEKPDEIADYVLTLRKWIHSQRHLKARTNDQFLLAFLRGSKYSLERAKQKLDRYYTLKAAIPEVFNEGRIVDNPQVLEIIREGVILQIPMPENDSRPCVTIIRAASYDTNKYKFADIIRVGSMFGEIMMIEDDRSTVCGFLEIMDMNGVTGSHLFQLQPDLLRKFSTFADEAMPMRQKGTCFINVPSPFEKGFNTLRGFFPEKMRSRISVCSSHEIIYEHVPREYLPVEYGGSNGTMRDIIDRMIAKVMKYRDYFEDESNYGTDEEYRNVDRAYIVEADFGMDGSFRKLEFD</sequence>
<name>A0A1L8EG89_HAEIR</name>
<dbReference type="InterPro" id="IPR001251">
    <property type="entry name" value="CRAL-TRIO_dom"/>
</dbReference>
<evidence type="ECO:0000313" key="2">
    <source>
        <dbReference type="EMBL" id="JAV17619.1"/>
    </source>
</evidence>
<dbReference type="AlphaFoldDB" id="A0A1L8EG89"/>
<accession>A0A1L8EG89</accession>
<organism evidence="2">
    <name type="scientific">Haematobia irritans</name>
    <name type="common">Horn fly</name>
    <name type="synonym">Conops irritans</name>
    <dbReference type="NCBI Taxonomy" id="7368"/>
    <lineage>
        <taxon>Eukaryota</taxon>
        <taxon>Metazoa</taxon>
        <taxon>Ecdysozoa</taxon>
        <taxon>Arthropoda</taxon>
        <taxon>Hexapoda</taxon>
        <taxon>Insecta</taxon>
        <taxon>Pterygota</taxon>
        <taxon>Neoptera</taxon>
        <taxon>Endopterygota</taxon>
        <taxon>Diptera</taxon>
        <taxon>Brachycera</taxon>
        <taxon>Muscomorpha</taxon>
        <taxon>Muscoidea</taxon>
        <taxon>Muscidae</taxon>
        <taxon>Haematobia</taxon>
    </lineage>
</organism>
<dbReference type="PRINTS" id="PR00180">
    <property type="entry name" value="CRETINALDHBP"/>
</dbReference>
<evidence type="ECO:0000259" key="1">
    <source>
        <dbReference type="PROSITE" id="PS50191"/>
    </source>
</evidence>
<dbReference type="SMART" id="SM00516">
    <property type="entry name" value="SEC14"/>
    <property type="match status" value="1"/>
</dbReference>
<proteinExistence type="predicted"/>
<dbReference type="PANTHER" id="PTHR10174:SF216">
    <property type="entry name" value="CRAL-TRIO DOMAIN-CONTAINING PROTEIN-RELATED"/>
    <property type="match status" value="1"/>
</dbReference>
<protein>
    <submittedName>
        <fullName evidence="2">Putative phosphatidylinositol transfer protein sec14</fullName>
    </submittedName>
</protein>
<feature type="domain" description="CRAL-TRIO" evidence="1">
    <location>
        <begin position="100"/>
        <end position="265"/>
    </location>
</feature>